<keyword evidence="3" id="KW-0249">Electron transport</keyword>
<proteinExistence type="inferred from homology"/>
<evidence type="ECO:0000256" key="2">
    <source>
        <dbReference type="ARBA" id="ARBA00022448"/>
    </source>
</evidence>
<dbReference type="CDD" id="cd02947">
    <property type="entry name" value="TRX_family"/>
    <property type="match status" value="1"/>
</dbReference>
<dbReference type="GeneID" id="29672600"/>
<dbReference type="NCBIfam" id="TIGR01068">
    <property type="entry name" value="thioredoxin"/>
    <property type="match status" value="1"/>
</dbReference>
<dbReference type="PRINTS" id="PR00421">
    <property type="entry name" value="THIOREDOXIN"/>
</dbReference>
<keyword evidence="2" id="KW-0813">Transport</keyword>
<sequence length="106" mass="12216">MLIKLESNQNLNELLKENHSKPILIDFYADWCPPCRMLIPVLDSIEKKHGDEFTIIKINVDHFPELSTQYQVKSIPALFYLKNGDIKATSLGFIDENSLVNKLRSI</sequence>
<protein>
    <recommendedName>
        <fullName evidence="6 7">Thioredoxin</fullName>
    </recommendedName>
</protein>
<evidence type="ECO:0000256" key="1">
    <source>
        <dbReference type="ARBA" id="ARBA00008987"/>
    </source>
</evidence>
<name>A0A2C9DYY8_UREP2</name>
<dbReference type="PIRSF" id="PIRSF000077">
    <property type="entry name" value="Thioredoxin"/>
    <property type="match status" value="1"/>
</dbReference>
<dbReference type="EMBL" id="CP000942">
    <property type="protein sequence ID" value="ACA33167.1"/>
    <property type="molecule type" value="Genomic_DNA"/>
</dbReference>
<feature type="active site" description="Nucleophile" evidence="8">
    <location>
        <position position="35"/>
    </location>
</feature>
<reference evidence="11 12" key="1">
    <citation type="submission" date="2008-02" db="EMBL/GenBank/DDBJ databases">
        <title>Genome sequence of Ureaplasma parvum serovar 3.</title>
        <authorList>
            <person name="Methe B.A."/>
            <person name="Glass J."/>
            <person name="Waites K."/>
            <person name="Shrivastava S."/>
        </authorList>
    </citation>
    <scope>NUCLEOTIDE SEQUENCE [LARGE SCALE GENOMIC DNA]</scope>
    <source>
        <strain evidence="12">ATCC 27815 / 27 / NCTC 11736</strain>
    </source>
</reference>
<dbReference type="AlphaFoldDB" id="A0A2C9DYY8"/>
<evidence type="ECO:0000256" key="7">
    <source>
        <dbReference type="PIRNR" id="PIRNR000077"/>
    </source>
</evidence>
<feature type="site" description="Deprotonates C-terminal active site Cys" evidence="8">
    <location>
        <position position="26"/>
    </location>
</feature>
<evidence type="ECO:0000256" key="8">
    <source>
        <dbReference type="PIRSR" id="PIRSR000077-1"/>
    </source>
</evidence>
<evidence type="ECO:0000259" key="10">
    <source>
        <dbReference type="PROSITE" id="PS51352"/>
    </source>
</evidence>
<feature type="disulfide bond" description="Redox-active" evidence="9">
    <location>
        <begin position="32"/>
        <end position="35"/>
    </location>
</feature>
<evidence type="ECO:0000256" key="5">
    <source>
        <dbReference type="ARBA" id="ARBA00023284"/>
    </source>
</evidence>
<evidence type="ECO:0000256" key="3">
    <source>
        <dbReference type="ARBA" id="ARBA00022982"/>
    </source>
</evidence>
<keyword evidence="4 9" id="KW-1015">Disulfide bond</keyword>
<evidence type="ECO:0000313" key="12">
    <source>
        <dbReference type="Proteomes" id="UP000002162"/>
    </source>
</evidence>
<feature type="site" description="Contributes to redox potential value" evidence="8">
    <location>
        <position position="33"/>
    </location>
</feature>
<dbReference type="PROSITE" id="PS00194">
    <property type="entry name" value="THIOREDOXIN_1"/>
    <property type="match status" value="1"/>
</dbReference>
<dbReference type="HOGENOM" id="CLU_090389_10_4_14"/>
<accession>A0A2C9DYY8</accession>
<dbReference type="Gene3D" id="3.40.30.10">
    <property type="entry name" value="Glutaredoxin"/>
    <property type="match status" value="1"/>
</dbReference>
<dbReference type="SUPFAM" id="SSF52833">
    <property type="entry name" value="Thioredoxin-like"/>
    <property type="match status" value="1"/>
</dbReference>
<dbReference type="InterPro" id="IPR005746">
    <property type="entry name" value="Thioredoxin"/>
</dbReference>
<dbReference type="PANTHER" id="PTHR45663">
    <property type="entry name" value="GEO12009P1"/>
    <property type="match status" value="1"/>
</dbReference>
<feature type="domain" description="Thioredoxin" evidence="10">
    <location>
        <begin position="1"/>
        <end position="106"/>
    </location>
</feature>
<evidence type="ECO:0000256" key="4">
    <source>
        <dbReference type="ARBA" id="ARBA00023157"/>
    </source>
</evidence>
<comment type="similarity">
    <text evidence="1 7">Belongs to the thioredoxin family.</text>
</comment>
<dbReference type="GO" id="GO:0015035">
    <property type="term" value="F:protein-disulfide reductase activity"/>
    <property type="evidence" value="ECO:0007669"/>
    <property type="project" value="UniProtKB-UniRule"/>
</dbReference>
<dbReference type="InterPro" id="IPR036249">
    <property type="entry name" value="Thioredoxin-like_sf"/>
</dbReference>
<feature type="active site" description="Nucleophile" evidence="8">
    <location>
        <position position="32"/>
    </location>
</feature>
<evidence type="ECO:0000313" key="11">
    <source>
        <dbReference type="EMBL" id="ACA33167.1"/>
    </source>
</evidence>
<evidence type="ECO:0000256" key="6">
    <source>
        <dbReference type="NCBIfam" id="TIGR01068"/>
    </source>
</evidence>
<keyword evidence="5 9" id="KW-0676">Redox-active center</keyword>
<gene>
    <name evidence="11" type="ordered locus">UPA3_0629</name>
</gene>
<dbReference type="KEGG" id="upa:UPA3_0629"/>
<dbReference type="PROSITE" id="PS51352">
    <property type="entry name" value="THIOREDOXIN_2"/>
    <property type="match status" value="1"/>
</dbReference>
<dbReference type="RefSeq" id="WP_006688452.1">
    <property type="nucleotide sequence ID" value="NC_010503.1"/>
</dbReference>
<dbReference type="InterPro" id="IPR013766">
    <property type="entry name" value="Thioredoxin_domain"/>
</dbReference>
<dbReference type="Proteomes" id="UP000002162">
    <property type="component" value="Chromosome"/>
</dbReference>
<evidence type="ECO:0000256" key="9">
    <source>
        <dbReference type="PIRSR" id="PIRSR000077-4"/>
    </source>
</evidence>
<dbReference type="PANTHER" id="PTHR45663:SF11">
    <property type="entry name" value="GEO12009P1"/>
    <property type="match status" value="1"/>
</dbReference>
<dbReference type="Pfam" id="PF00085">
    <property type="entry name" value="Thioredoxin"/>
    <property type="match status" value="1"/>
</dbReference>
<dbReference type="InterPro" id="IPR017937">
    <property type="entry name" value="Thioredoxin_CS"/>
</dbReference>
<dbReference type="GO" id="GO:0005737">
    <property type="term" value="C:cytoplasm"/>
    <property type="evidence" value="ECO:0007669"/>
    <property type="project" value="TreeGrafter"/>
</dbReference>
<organism evidence="11 12">
    <name type="scientific">Ureaplasma parvum serovar 3 (strain ATCC 27815 / 27 / NCTC 11736)</name>
    <dbReference type="NCBI Taxonomy" id="505682"/>
    <lineage>
        <taxon>Bacteria</taxon>
        <taxon>Bacillati</taxon>
        <taxon>Mycoplasmatota</taxon>
        <taxon>Mycoplasmoidales</taxon>
        <taxon>Mycoplasmoidaceae</taxon>
        <taxon>Ureaplasma</taxon>
    </lineage>
</organism>
<feature type="site" description="Contributes to redox potential value" evidence="8">
    <location>
        <position position="34"/>
    </location>
</feature>